<keyword evidence="2" id="KW-1185">Reference proteome</keyword>
<proteinExistence type="predicted"/>
<gene>
    <name evidence="1" type="ORF">BI364_12875</name>
</gene>
<protein>
    <submittedName>
        <fullName evidence="1">Uncharacterized protein</fullName>
    </submittedName>
</protein>
<accession>A0A1D8IQF3</accession>
<sequence>MTKATLSAIRAIEVRPQTKKVRLLARMVRVQRQPVAQDHRLAPGSASGPSILIVCRFYWNVRRTRQNPVFAGRLGMP</sequence>
<dbReference type="AlphaFoldDB" id="A0A1D8IQF3"/>
<reference evidence="2" key="1">
    <citation type="submission" date="2016-09" db="EMBL/GenBank/DDBJ databases">
        <title>Acidihalobacter prosperus F5.</title>
        <authorList>
            <person name="Khaleque H.N."/>
            <person name="Ramsay J.P."/>
            <person name="Kaksonen A.H."/>
            <person name="Boxall N.J."/>
            <person name="Watkin E.L.J."/>
        </authorList>
    </citation>
    <scope>NUCLEOTIDE SEQUENCE [LARGE SCALE GENOMIC DNA]</scope>
    <source>
        <strain evidence="2">F5</strain>
    </source>
</reference>
<organism evidence="1 2">
    <name type="scientific">Acidihalobacter yilgarnensis</name>
    <dbReference type="NCBI Taxonomy" id="2819280"/>
    <lineage>
        <taxon>Bacteria</taxon>
        <taxon>Pseudomonadati</taxon>
        <taxon>Pseudomonadota</taxon>
        <taxon>Gammaproteobacteria</taxon>
        <taxon>Chromatiales</taxon>
        <taxon>Ectothiorhodospiraceae</taxon>
        <taxon>Acidihalobacter</taxon>
    </lineage>
</organism>
<dbReference type="EMBL" id="CP017415">
    <property type="protein sequence ID" value="AOU98738.1"/>
    <property type="molecule type" value="Genomic_DNA"/>
</dbReference>
<dbReference type="RefSeq" id="WP_070079095.1">
    <property type="nucleotide sequence ID" value="NZ_CP017415.1"/>
</dbReference>
<dbReference type="KEGG" id="aprs:BI364_12875"/>
<evidence type="ECO:0000313" key="1">
    <source>
        <dbReference type="EMBL" id="AOU98738.1"/>
    </source>
</evidence>
<evidence type="ECO:0000313" key="2">
    <source>
        <dbReference type="Proteomes" id="UP000095401"/>
    </source>
</evidence>
<name>A0A1D8IQF3_9GAMM</name>
<dbReference type="Proteomes" id="UP000095401">
    <property type="component" value="Chromosome"/>
</dbReference>